<reference evidence="1 2" key="1">
    <citation type="submission" date="2018-05" db="EMBL/GenBank/DDBJ databases">
        <title>Draft genome sequence of Scytalidium lignicola DSM 105466, a ubiquitous saprotrophic fungus.</title>
        <authorList>
            <person name="Buettner E."/>
            <person name="Gebauer A.M."/>
            <person name="Hofrichter M."/>
            <person name="Liers C."/>
            <person name="Kellner H."/>
        </authorList>
    </citation>
    <scope>NUCLEOTIDE SEQUENCE [LARGE SCALE GENOMIC DNA]</scope>
    <source>
        <strain evidence="1 2">DSM 105466</strain>
    </source>
</reference>
<comment type="caution">
    <text evidence="1">The sequence shown here is derived from an EMBL/GenBank/DDBJ whole genome shotgun (WGS) entry which is preliminary data.</text>
</comment>
<accession>A0A3E2H3R9</accession>
<evidence type="ECO:0000313" key="2">
    <source>
        <dbReference type="Proteomes" id="UP000258309"/>
    </source>
</evidence>
<protein>
    <submittedName>
        <fullName evidence="1">Uncharacterized protein</fullName>
    </submittedName>
</protein>
<name>A0A3E2H3R9_SCYLI</name>
<evidence type="ECO:0000313" key="1">
    <source>
        <dbReference type="EMBL" id="RFU27882.1"/>
    </source>
</evidence>
<organism evidence="1 2">
    <name type="scientific">Scytalidium lignicola</name>
    <name type="common">Hyphomycete</name>
    <dbReference type="NCBI Taxonomy" id="5539"/>
    <lineage>
        <taxon>Eukaryota</taxon>
        <taxon>Fungi</taxon>
        <taxon>Dikarya</taxon>
        <taxon>Ascomycota</taxon>
        <taxon>Pezizomycotina</taxon>
        <taxon>Leotiomycetes</taxon>
        <taxon>Leotiomycetes incertae sedis</taxon>
        <taxon>Scytalidium</taxon>
    </lineage>
</organism>
<dbReference type="Proteomes" id="UP000258309">
    <property type="component" value="Unassembled WGS sequence"/>
</dbReference>
<keyword evidence="2" id="KW-1185">Reference proteome</keyword>
<sequence>MILSVTKLEAMDLSSGLMRNMGHSLKGHLSPSQPKRGIGKAAAARPRMAAQKYTVTRSIEATSAQHPVEPVQPDEQQGFHGFRCDGTVHGAGCTTVNSSITQDDLSLARRLSFSPFSHLLPFARSGFPLWLGAAGTPGRAGVKRVGHSKIKREAAGGSSISRAEERHVDAHDFLTWEGRLDWIALEIRPDAEHRGYGDSRGTG</sequence>
<dbReference type="AlphaFoldDB" id="A0A3E2H3R9"/>
<proteinExistence type="predicted"/>
<feature type="non-terminal residue" evidence="1">
    <location>
        <position position="1"/>
    </location>
</feature>
<gene>
    <name evidence="1" type="ORF">B7463_g8450</name>
</gene>
<feature type="non-terminal residue" evidence="1">
    <location>
        <position position="203"/>
    </location>
</feature>
<dbReference type="EMBL" id="NCSJ02000185">
    <property type="protein sequence ID" value="RFU27882.1"/>
    <property type="molecule type" value="Genomic_DNA"/>
</dbReference>